<evidence type="ECO:0000313" key="9">
    <source>
        <dbReference type="Proteomes" id="UP000008022"/>
    </source>
</evidence>
<dbReference type="GO" id="GO:0043565">
    <property type="term" value="F:sequence-specific DNA binding"/>
    <property type="evidence" value="ECO:0007669"/>
    <property type="project" value="InterPro"/>
</dbReference>
<reference evidence="9" key="1">
    <citation type="submission" date="2013-06" db="EMBL/GenBank/DDBJ databases">
        <authorList>
            <person name="Zhao Q."/>
        </authorList>
    </citation>
    <scope>NUCLEOTIDE SEQUENCE</scope>
    <source>
        <strain evidence="9">cv. W1943</strain>
    </source>
</reference>
<feature type="region of interest" description="Disordered" evidence="6">
    <location>
        <begin position="27"/>
        <end position="74"/>
    </location>
</feature>
<dbReference type="GO" id="GO:0003700">
    <property type="term" value="F:DNA-binding transcription factor activity"/>
    <property type="evidence" value="ECO:0007669"/>
    <property type="project" value="InterPro"/>
</dbReference>
<keyword evidence="3" id="KW-0238">DNA-binding</keyword>
<dbReference type="Proteomes" id="UP000008022">
    <property type="component" value="Unassembled WGS sequence"/>
</dbReference>
<feature type="compositionally biased region" description="Basic and acidic residues" evidence="6">
    <location>
        <begin position="392"/>
        <end position="403"/>
    </location>
</feature>
<reference evidence="8" key="2">
    <citation type="submission" date="2015-06" db="UniProtKB">
        <authorList>
            <consortium name="EnsemblPlants"/>
        </authorList>
    </citation>
    <scope>IDENTIFICATION</scope>
</reference>
<feature type="compositionally biased region" description="Low complexity" evidence="6">
    <location>
        <begin position="215"/>
        <end position="237"/>
    </location>
</feature>
<dbReference type="HOGENOM" id="CLU_420591_0_0_1"/>
<evidence type="ECO:0000259" key="7">
    <source>
        <dbReference type="PROSITE" id="PS50811"/>
    </source>
</evidence>
<name>A0A0E0R3F8_ORYRU</name>
<accession>A0A0E0R3F8</accession>
<dbReference type="Gene3D" id="2.20.25.80">
    <property type="entry name" value="WRKY domain"/>
    <property type="match status" value="2"/>
</dbReference>
<evidence type="ECO:0000256" key="1">
    <source>
        <dbReference type="ARBA" id="ARBA00004123"/>
    </source>
</evidence>
<protein>
    <recommendedName>
        <fullName evidence="7">WRKY domain-containing protein</fullName>
    </recommendedName>
</protein>
<feature type="domain" description="WRKY" evidence="7">
    <location>
        <begin position="131"/>
        <end position="172"/>
    </location>
</feature>
<dbReference type="EnsemblPlants" id="ORUFI11G01050.1">
    <property type="protein sequence ID" value="ORUFI11G01050.1"/>
    <property type="gene ID" value="ORUFI11G01050"/>
</dbReference>
<evidence type="ECO:0000256" key="5">
    <source>
        <dbReference type="ARBA" id="ARBA00023242"/>
    </source>
</evidence>
<comment type="subcellular location">
    <subcellularLocation>
        <location evidence="1">Nucleus</location>
    </subcellularLocation>
</comment>
<dbReference type="SUPFAM" id="SSF118290">
    <property type="entry name" value="WRKY DNA-binding domain"/>
    <property type="match status" value="2"/>
</dbReference>
<feature type="region of interest" description="Disordered" evidence="6">
    <location>
        <begin position="385"/>
        <end position="420"/>
    </location>
</feature>
<evidence type="ECO:0000313" key="8">
    <source>
        <dbReference type="EnsemblPlants" id="ORUFI11G01050.1"/>
    </source>
</evidence>
<evidence type="ECO:0000256" key="3">
    <source>
        <dbReference type="ARBA" id="ARBA00023125"/>
    </source>
</evidence>
<dbReference type="InterPro" id="IPR044810">
    <property type="entry name" value="WRKY_plant"/>
</dbReference>
<keyword evidence="5" id="KW-0539">Nucleus</keyword>
<keyword evidence="2" id="KW-0805">Transcription regulation</keyword>
<proteinExistence type="predicted"/>
<organism evidence="8 9">
    <name type="scientific">Oryza rufipogon</name>
    <name type="common">Brownbeard rice</name>
    <name type="synonym">Asian wild rice</name>
    <dbReference type="NCBI Taxonomy" id="4529"/>
    <lineage>
        <taxon>Eukaryota</taxon>
        <taxon>Viridiplantae</taxon>
        <taxon>Streptophyta</taxon>
        <taxon>Embryophyta</taxon>
        <taxon>Tracheophyta</taxon>
        <taxon>Spermatophyta</taxon>
        <taxon>Magnoliopsida</taxon>
        <taxon>Liliopsida</taxon>
        <taxon>Poales</taxon>
        <taxon>Poaceae</taxon>
        <taxon>BOP clade</taxon>
        <taxon>Oryzoideae</taxon>
        <taxon>Oryzeae</taxon>
        <taxon>Oryzinae</taxon>
        <taxon>Oryza</taxon>
    </lineage>
</organism>
<evidence type="ECO:0000256" key="4">
    <source>
        <dbReference type="ARBA" id="ARBA00023163"/>
    </source>
</evidence>
<dbReference type="PANTHER" id="PTHR31282">
    <property type="entry name" value="WRKY TRANSCRIPTION FACTOR 21-RELATED"/>
    <property type="match status" value="1"/>
</dbReference>
<dbReference type="InterPro" id="IPR036576">
    <property type="entry name" value="WRKY_dom_sf"/>
</dbReference>
<feature type="compositionally biased region" description="Basic residues" evidence="6">
    <location>
        <begin position="404"/>
        <end position="413"/>
    </location>
</feature>
<dbReference type="SMART" id="SM00774">
    <property type="entry name" value="WRKY"/>
    <property type="match status" value="2"/>
</dbReference>
<feature type="region of interest" description="Disordered" evidence="6">
    <location>
        <begin position="210"/>
        <end position="241"/>
    </location>
</feature>
<dbReference type="PROSITE" id="PS50811">
    <property type="entry name" value="WRKY"/>
    <property type="match status" value="2"/>
</dbReference>
<dbReference type="Gramene" id="ORUFI11G01050.1">
    <property type="protein sequence ID" value="ORUFI11G01050.1"/>
    <property type="gene ID" value="ORUFI11G01050"/>
</dbReference>
<keyword evidence="9" id="KW-1185">Reference proteome</keyword>
<dbReference type="eggNOG" id="ENOG502SA3T">
    <property type="taxonomic scope" value="Eukaryota"/>
</dbReference>
<feature type="domain" description="WRKY" evidence="7">
    <location>
        <begin position="428"/>
        <end position="468"/>
    </location>
</feature>
<dbReference type="InterPro" id="IPR003657">
    <property type="entry name" value="WRKY_dom"/>
</dbReference>
<dbReference type="Pfam" id="PF03106">
    <property type="entry name" value="WRKY"/>
    <property type="match status" value="2"/>
</dbReference>
<dbReference type="AlphaFoldDB" id="A0A0E0R3F8"/>
<evidence type="ECO:0000256" key="6">
    <source>
        <dbReference type="SAM" id="MobiDB-lite"/>
    </source>
</evidence>
<evidence type="ECO:0000256" key="2">
    <source>
        <dbReference type="ARBA" id="ARBA00023015"/>
    </source>
</evidence>
<keyword evidence="4" id="KW-0804">Transcription</keyword>
<sequence length="673" mass="74047">MEEAYCMMMVGRERELVAELRHLLFPSPSPTPTTPASHSTTALAGDGECCLPPGLTTTTTVSGGGRRRGRKRVNRDNDNVKLLLQADDDQEAVIADHGDANAKPLPNFTKTRRRKQQATTSTMVTTVPDFDGYQWRKYGQKQIEGALYPRSYYRCTNSTNQGCLAKKTVQRNGGGGAAGYTVAYISEHTCKSIEPSLPPVILDTTVRTTNNHQQPAAAESPAATSSSSSNMVMTSSETGNWSGQHGAYACRQMIAADEEYCCWDTPATTTTTSGSNGGNKEIMKNSSNKRSLVADQWHPSSVCCDHRAALREIAKGQSLVTQLRAIVLPALHSDERCDLAAQMLEGILDCSRKAVSQLQLLLSSPHDDDDHHHVDDKRRVRKIISSSDDDDHCSSKAAEDHNAKPLRQHKRRRFGDSVSLETPVPHYDGHQWRKYGQKHINNSKHPRSYYRCTYRQEEKCKATKTVQQREDLHHANSYNGDHPIMYTVVYYGQHTCCKGPAALADDHVVVEASQISTDSHCQSPSSSSDLQAAEVHAGNSSQCSNISVTCSSSVVVEDCNKLLDMMPAADELTADVLGPDPQPPQNTQVQLWLKHLTMMDINGGSMVRNGSLEQNIPGIHPQNRSCRLSWVGEKANCGRWVEGFGAERVDAGWVPRSVAGKTYGEERAVEGER</sequence>
<dbReference type="GO" id="GO:0005634">
    <property type="term" value="C:nucleus"/>
    <property type="evidence" value="ECO:0007669"/>
    <property type="project" value="UniProtKB-SubCell"/>
</dbReference>